<feature type="domain" description="Glycosyltransferase 2-like" evidence="1">
    <location>
        <begin position="30"/>
        <end position="211"/>
    </location>
</feature>
<evidence type="ECO:0000313" key="2">
    <source>
        <dbReference type="EMBL" id="EFT83119.1"/>
    </source>
</evidence>
<dbReference type="SUPFAM" id="SSF53448">
    <property type="entry name" value="Nucleotide-diphospho-sugar transferases"/>
    <property type="match status" value="1"/>
</dbReference>
<dbReference type="Gene3D" id="3.90.550.10">
    <property type="entry name" value="Spore Coat Polysaccharide Biosynthesis Protein SpsA, Chain A"/>
    <property type="match status" value="1"/>
</dbReference>
<proteinExistence type="predicted"/>
<gene>
    <name evidence="2" type="ORF">HMPREF0620_0124</name>
</gene>
<sequence>MRWLMTEQGKTNGKDDDKTVAKNNGKLAMVIVTFKRQGLLQELFDSIVHLTVKPWRIVVVDNENSPETKGICQRLEADLAAVRRPEDPDSVDAKGGSDHVVYLPLTANTGGAGGFYSGTKEAYRRGAEWFWLMDDDVAALPESLEKLDPWMGKYEAIQGGRYDFDGGDFYWQYQTITFLGVPNPFSPPAFGPARFHRMNSMCFEGGLFKRTVVDKIGFPDPRFFIAWDDANYGYLASTVTRPIIIEDKVLRRTREMANLEIAGLPQINSMSDVKRYYLMRNRGFLARYYMAYGDYYPFGFALGNLITFIKEIIRLVTVDRKSIRSGLVEICKGWRAEHRILRDKNWQPMPSPLADPDFPQDFPQNFSGR</sequence>
<dbReference type="HOGENOM" id="CLU_023845_2_1_11"/>
<dbReference type="InterPro" id="IPR001173">
    <property type="entry name" value="Glyco_trans_2-like"/>
</dbReference>
<name>E6JZ25_PARDN</name>
<keyword evidence="3" id="KW-1185">Reference proteome</keyword>
<dbReference type="AlphaFoldDB" id="E6JZ25"/>
<dbReference type="EC" id="2.4.-.-" evidence="2"/>
<keyword evidence="2" id="KW-0328">Glycosyltransferase</keyword>
<reference evidence="2 3" key="1">
    <citation type="submission" date="2010-12" db="EMBL/GenBank/DDBJ databases">
        <authorList>
            <person name="Muzny D."/>
            <person name="Qin X."/>
            <person name="Buhay C."/>
            <person name="Dugan-Rocha S."/>
            <person name="Ding Y."/>
            <person name="Chen G."/>
            <person name="Hawes A."/>
            <person name="Holder M."/>
            <person name="Jhangiani S."/>
            <person name="Johnson A."/>
            <person name="Khan Z."/>
            <person name="Li Z."/>
            <person name="Liu W."/>
            <person name="Liu X."/>
            <person name="Perez L."/>
            <person name="Shen H."/>
            <person name="Wang Q."/>
            <person name="Watt J."/>
            <person name="Xi L."/>
            <person name="Xin Y."/>
            <person name="Zhou J."/>
            <person name="Deng J."/>
            <person name="Jiang H."/>
            <person name="Liu Y."/>
            <person name="Qu J."/>
            <person name="Song X.-Z."/>
            <person name="Zhang L."/>
            <person name="Villasana D."/>
            <person name="Johnson A."/>
            <person name="Liu J."/>
            <person name="Liyanage D."/>
            <person name="Lorensuhewa L."/>
            <person name="Robinson T."/>
            <person name="Song A."/>
            <person name="Song B.-B."/>
            <person name="Dinh H."/>
            <person name="Thornton R."/>
            <person name="Coyle M."/>
            <person name="Francisco L."/>
            <person name="Jackson L."/>
            <person name="Javaid M."/>
            <person name="Korchina V."/>
            <person name="Kovar C."/>
            <person name="Mata R."/>
            <person name="Mathew T."/>
            <person name="Ngo R."/>
            <person name="Nguyen L."/>
            <person name="Nguyen N."/>
            <person name="Okwuonu G."/>
            <person name="Ongeri F."/>
            <person name="Pham C."/>
            <person name="Simmons D."/>
            <person name="Wilczek-Boney K."/>
            <person name="Hale W."/>
            <person name="Jakkamsetti A."/>
            <person name="Pham P."/>
            <person name="Ruth R."/>
            <person name="San Lucas F."/>
            <person name="Warren J."/>
            <person name="Zhang J."/>
            <person name="Zhao Z."/>
            <person name="Zhou C."/>
            <person name="Zhu D."/>
            <person name="Lee S."/>
            <person name="Bess C."/>
            <person name="Blankenburg K."/>
            <person name="Forbes L."/>
            <person name="Fu Q."/>
            <person name="Gubbala S."/>
            <person name="Hirani K."/>
            <person name="Jayaseelan J.C."/>
            <person name="Lara F."/>
            <person name="Munidasa M."/>
            <person name="Palculict T."/>
            <person name="Patil S."/>
            <person name="Pu L.-L."/>
            <person name="Saada N."/>
            <person name="Tang L."/>
            <person name="Weissenberger G."/>
            <person name="Zhu Y."/>
            <person name="Hemphill L."/>
            <person name="Shang Y."/>
            <person name="Youmans B."/>
            <person name="Ayvaz T."/>
            <person name="Ross M."/>
            <person name="Santibanez J."/>
            <person name="Aqrawi P."/>
            <person name="Gross S."/>
            <person name="Joshi V."/>
            <person name="Fowler G."/>
            <person name="Nazareth L."/>
            <person name="Reid J."/>
            <person name="Worley K."/>
            <person name="Petrosino J."/>
            <person name="Highlander S."/>
            <person name="Gibbs R."/>
        </authorList>
    </citation>
    <scope>NUCLEOTIDE SEQUENCE [LARGE SCALE GENOMIC DNA]</scope>
    <source>
        <strain evidence="2 3">DSM 10105</strain>
    </source>
</reference>
<dbReference type="EMBL" id="AEON01000001">
    <property type="protein sequence ID" value="EFT83119.1"/>
    <property type="molecule type" value="Genomic_DNA"/>
</dbReference>
<dbReference type="eggNOG" id="COG1216">
    <property type="taxonomic scope" value="Bacteria"/>
</dbReference>
<dbReference type="PANTHER" id="PTHR43685:SF2">
    <property type="entry name" value="GLYCOSYLTRANSFERASE 2-LIKE DOMAIN-CONTAINING PROTEIN"/>
    <property type="match status" value="1"/>
</dbReference>
<protein>
    <submittedName>
        <fullName evidence="2">Glycosyltransferase, group 2 family protein</fullName>
        <ecNumber evidence="2">2.4.-.-</ecNumber>
    </submittedName>
</protein>
<accession>E6JZ25</accession>
<dbReference type="InterPro" id="IPR029044">
    <property type="entry name" value="Nucleotide-diphossugar_trans"/>
</dbReference>
<comment type="caution">
    <text evidence="2">The sequence shown here is derived from an EMBL/GenBank/DDBJ whole genome shotgun (WGS) entry which is preliminary data.</text>
</comment>
<keyword evidence="2" id="KW-0808">Transferase</keyword>
<organism evidence="2 3">
    <name type="scientific">Parascardovia denticolens DSM 10105 = JCM 12538</name>
    <dbReference type="NCBI Taxonomy" id="864564"/>
    <lineage>
        <taxon>Bacteria</taxon>
        <taxon>Bacillati</taxon>
        <taxon>Actinomycetota</taxon>
        <taxon>Actinomycetes</taxon>
        <taxon>Bifidobacteriales</taxon>
        <taxon>Bifidobacteriaceae</taxon>
        <taxon>Parascardovia</taxon>
    </lineage>
</organism>
<dbReference type="InterPro" id="IPR050834">
    <property type="entry name" value="Glycosyltransf_2"/>
</dbReference>
<evidence type="ECO:0000259" key="1">
    <source>
        <dbReference type="Pfam" id="PF00535"/>
    </source>
</evidence>
<dbReference type="PANTHER" id="PTHR43685">
    <property type="entry name" value="GLYCOSYLTRANSFERASE"/>
    <property type="match status" value="1"/>
</dbReference>
<dbReference type="Pfam" id="PF00535">
    <property type="entry name" value="Glycos_transf_2"/>
    <property type="match status" value="1"/>
</dbReference>
<evidence type="ECO:0000313" key="3">
    <source>
        <dbReference type="Proteomes" id="UP000004946"/>
    </source>
</evidence>
<dbReference type="Proteomes" id="UP000004946">
    <property type="component" value="Chromosome"/>
</dbReference>
<dbReference type="GO" id="GO:0016757">
    <property type="term" value="F:glycosyltransferase activity"/>
    <property type="evidence" value="ECO:0007669"/>
    <property type="project" value="UniProtKB-KW"/>
</dbReference>